<reference evidence="6" key="2">
    <citation type="submission" date="2021-04" db="EMBL/GenBank/DDBJ databases">
        <authorList>
            <person name="Gilroy R."/>
        </authorList>
    </citation>
    <scope>NUCLEOTIDE SEQUENCE</scope>
    <source>
        <strain evidence="6">14324</strain>
    </source>
</reference>
<evidence type="ECO:0000313" key="6">
    <source>
        <dbReference type="EMBL" id="HIZ22240.1"/>
    </source>
</evidence>
<dbReference type="GO" id="GO:0004673">
    <property type="term" value="F:protein histidine kinase activity"/>
    <property type="evidence" value="ECO:0007669"/>
    <property type="project" value="UniProtKB-EC"/>
</dbReference>
<reference evidence="6" key="1">
    <citation type="journal article" date="2021" name="PeerJ">
        <title>Extensive microbial diversity within the chicken gut microbiome revealed by metagenomics and culture.</title>
        <authorList>
            <person name="Gilroy R."/>
            <person name="Ravi A."/>
            <person name="Getino M."/>
            <person name="Pursley I."/>
            <person name="Horton D.L."/>
            <person name="Alikhan N.F."/>
            <person name="Baker D."/>
            <person name="Gharbi K."/>
            <person name="Hall N."/>
            <person name="Watson M."/>
            <person name="Adriaenssens E.M."/>
            <person name="Foster-Nyarko E."/>
            <person name="Jarju S."/>
            <person name="Secka A."/>
            <person name="Antonio M."/>
            <person name="Oren A."/>
            <person name="Chaudhuri R.R."/>
            <person name="La Ragione R."/>
            <person name="Hildebrand F."/>
            <person name="Pallen M.J."/>
        </authorList>
    </citation>
    <scope>NUCLEOTIDE SEQUENCE</scope>
    <source>
        <strain evidence="6">14324</strain>
    </source>
</reference>
<evidence type="ECO:0000256" key="1">
    <source>
        <dbReference type="ARBA" id="ARBA00000085"/>
    </source>
</evidence>
<dbReference type="GO" id="GO:0005524">
    <property type="term" value="F:ATP binding"/>
    <property type="evidence" value="ECO:0007669"/>
    <property type="project" value="UniProtKB-KW"/>
</dbReference>
<dbReference type="GO" id="GO:0000160">
    <property type="term" value="P:phosphorelay signal transduction system"/>
    <property type="evidence" value="ECO:0007669"/>
    <property type="project" value="UniProtKB-KW"/>
</dbReference>
<dbReference type="AlphaFoldDB" id="A0A9D2DSJ5"/>
<dbReference type="InterPro" id="IPR003594">
    <property type="entry name" value="HATPase_dom"/>
</dbReference>
<keyword evidence="6" id="KW-0067">ATP-binding</keyword>
<dbReference type="EC" id="2.7.13.3" evidence="2"/>
<dbReference type="Gene3D" id="3.30.565.10">
    <property type="entry name" value="Histidine kinase-like ATPase, C-terminal domain"/>
    <property type="match status" value="1"/>
</dbReference>
<feature type="domain" description="Histidine kinase" evidence="5">
    <location>
        <begin position="1"/>
        <end position="107"/>
    </location>
</feature>
<keyword evidence="4" id="KW-0902">Two-component regulatory system</keyword>
<dbReference type="SUPFAM" id="SSF55874">
    <property type="entry name" value="ATPase domain of HSP90 chaperone/DNA topoisomerase II/histidine kinase"/>
    <property type="match status" value="1"/>
</dbReference>
<accession>A0A9D2DSJ5</accession>
<evidence type="ECO:0000256" key="3">
    <source>
        <dbReference type="ARBA" id="ARBA00022777"/>
    </source>
</evidence>
<dbReference type="PANTHER" id="PTHR43065">
    <property type="entry name" value="SENSOR HISTIDINE KINASE"/>
    <property type="match status" value="1"/>
</dbReference>
<comment type="caution">
    <text evidence="6">The sequence shown here is derived from an EMBL/GenBank/DDBJ whole genome shotgun (WGS) entry which is preliminary data.</text>
</comment>
<gene>
    <name evidence="6" type="ORF">IAA21_05510</name>
</gene>
<proteinExistence type="predicted"/>
<comment type="catalytic activity">
    <reaction evidence="1">
        <text>ATP + protein L-histidine = ADP + protein N-phospho-L-histidine.</text>
        <dbReference type="EC" id="2.7.13.3"/>
    </reaction>
</comment>
<evidence type="ECO:0000313" key="7">
    <source>
        <dbReference type="Proteomes" id="UP000824041"/>
    </source>
</evidence>
<protein>
    <recommendedName>
        <fullName evidence="2">histidine kinase</fullName>
        <ecNumber evidence="2">2.7.13.3</ecNumber>
    </recommendedName>
</protein>
<dbReference type="EMBL" id="DXBU01000077">
    <property type="protein sequence ID" value="HIZ22240.1"/>
    <property type="molecule type" value="Genomic_DNA"/>
</dbReference>
<dbReference type="PRINTS" id="PR00344">
    <property type="entry name" value="BCTRLSENSOR"/>
</dbReference>
<sequence>MMPEIALNILDVAENSVRAGASLIQITVCIRTEEDFLRVTIEDDGCGMDKEQTEKVQDPFFTTRKTRRVGLGIPFFKQAAECTGGSFSICSEKGKGTKTEAFFVLSNIDRMPLGDISGIIHTLLLFNETIDFLYRYQFNEKEFTLDTREIREILGDVSFQEPQVSSFLMDYLKENKSAVDGGVEV</sequence>
<name>A0A9D2DSJ5_9FIRM</name>
<organism evidence="6 7">
    <name type="scientific">Candidatus Blautia faecigallinarum</name>
    <dbReference type="NCBI Taxonomy" id="2838488"/>
    <lineage>
        <taxon>Bacteria</taxon>
        <taxon>Bacillati</taxon>
        <taxon>Bacillota</taxon>
        <taxon>Clostridia</taxon>
        <taxon>Lachnospirales</taxon>
        <taxon>Lachnospiraceae</taxon>
        <taxon>Blautia</taxon>
    </lineage>
</organism>
<keyword evidence="3" id="KW-0418">Kinase</keyword>
<dbReference type="Pfam" id="PF02518">
    <property type="entry name" value="HATPase_c"/>
    <property type="match status" value="1"/>
</dbReference>
<dbReference type="Proteomes" id="UP000824041">
    <property type="component" value="Unassembled WGS sequence"/>
</dbReference>
<evidence type="ECO:0000256" key="2">
    <source>
        <dbReference type="ARBA" id="ARBA00012438"/>
    </source>
</evidence>
<dbReference type="InterPro" id="IPR005467">
    <property type="entry name" value="His_kinase_dom"/>
</dbReference>
<keyword evidence="6" id="KW-0547">Nucleotide-binding</keyword>
<dbReference type="InterPro" id="IPR036890">
    <property type="entry name" value="HATPase_C_sf"/>
</dbReference>
<evidence type="ECO:0000259" key="5">
    <source>
        <dbReference type="PROSITE" id="PS50109"/>
    </source>
</evidence>
<dbReference type="InterPro" id="IPR004358">
    <property type="entry name" value="Sig_transdc_His_kin-like_C"/>
</dbReference>
<dbReference type="PROSITE" id="PS50109">
    <property type="entry name" value="HIS_KIN"/>
    <property type="match status" value="1"/>
</dbReference>
<keyword evidence="3" id="KW-0808">Transferase</keyword>
<evidence type="ECO:0000256" key="4">
    <source>
        <dbReference type="ARBA" id="ARBA00023012"/>
    </source>
</evidence>